<evidence type="ECO:0000313" key="4">
    <source>
        <dbReference type="Proteomes" id="UP000036122"/>
    </source>
</evidence>
<dbReference type="AlphaFoldDB" id="A0A0J1CYG3"/>
<keyword evidence="2" id="KW-0472">Membrane</keyword>
<keyword evidence="2" id="KW-0812">Transmembrane</keyword>
<dbReference type="EMBL" id="JPHZ01000035">
    <property type="protein sequence ID" value="KLT84348.1"/>
    <property type="molecule type" value="Genomic_DNA"/>
</dbReference>
<keyword evidence="2" id="KW-1133">Transmembrane helix</keyword>
<reference evidence="3 4" key="1">
    <citation type="submission" date="2014-07" db="EMBL/GenBank/DDBJ databases">
        <authorList>
            <person name="Harkins D.M."/>
            <person name="Lesho E."/>
            <person name="Waterman P.E."/>
            <person name="Chan A."/>
            <person name="Fouts D.E."/>
        </authorList>
    </citation>
    <scope>NUCLEOTIDE SEQUENCE [LARGE SCALE GENOMIC DNA]</scope>
    <source>
        <strain evidence="3 4">MRSN 3527</strain>
    </source>
</reference>
<organism evidence="3 4">
    <name type="scientific">Acinetobacter baumannii MRSN 3527</name>
    <dbReference type="NCBI Taxonomy" id="1409923"/>
    <lineage>
        <taxon>Bacteria</taxon>
        <taxon>Pseudomonadati</taxon>
        <taxon>Pseudomonadota</taxon>
        <taxon>Gammaproteobacteria</taxon>
        <taxon>Moraxellales</taxon>
        <taxon>Moraxellaceae</taxon>
        <taxon>Acinetobacter</taxon>
        <taxon>Acinetobacter calcoaceticus/baumannii complex</taxon>
    </lineage>
</organism>
<accession>A0A0J1CYG3</accession>
<feature type="coiled-coil region" evidence="1">
    <location>
        <begin position="34"/>
        <end position="76"/>
    </location>
</feature>
<evidence type="ECO:0000256" key="1">
    <source>
        <dbReference type="SAM" id="Coils"/>
    </source>
</evidence>
<feature type="transmembrane region" description="Helical" evidence="2">
    <location>
        <begin position="12"/>
        <end position="31"/>
    </location>
</feature>
<dbReference type="Proteomes" id="UP000036122">
    <property type="component" value="Unassembled WGS sequence"/>
</dbReference>
<gene>
    <name evidence="3" type="ORF">T630_2885</name>
</gene>
<sequence>MTWILNNKRWSLIIVLSILYLIQIGYTNHLAGKVNQAEQQCQAQIQDIERKQVKALAEAQNELNKVSADYEQYKSEQRTKIEYVEREVQKIVERPVYKSACVDADGMQQINDLIKAGNTS</sequence>
<evidence type="ECO:0000256" key="2">
    <source>
        <dbReference type="SAM" id="Phobius"/>
    </source>
</evidence>
<evidence type="ECO:0000313" key="3">
    <source>
        <dbReference type="EMBL" id="KLT84348.1"/>
    </source>
</evidence>
<keyword evidence="1" id="KW-0175">Coiled coil</keyword>
<name>A0A0J1CYG3_ACIBA</name>
<dbReference type="RefSeq" id="WP_000219864.1">
    <property type="nucleotide sequence ID" value="NZ_JPHZ01000035.1"/>
</dbReference>
<protein>
    <submittedName>
        <fullName evidence="3">Uncharacterized protein</fullName>
    </submittedName>
</protein>
<proteinExistence type="predicted"/>
<comment type="caution">
    <text evidence="3">The sequence shown here is derived from an EMBL/GenBank/DDBJ whole genome shotgun (WGS) entry which is preliminary data.</text>
</comment>
<dbReference type="PATRIC" id="fig|1409923.3.peg.3942"/>